<name>E8R5X7_ISOPI</name>
<dbReference type="AlphaFoldDB" id="E8R5X7"/>
<dbReference type="OrthoDB" id="9790058at2"/>
<reference evidence="1 2" key="2">
    <citation type="journal article" date="2011" name="Stand. Genomic Sci.">
        <title>Complete genome sequence of Isosphaera pallida type strain (IS1B).</title>
        <authorList>
            <consortium name="US DOE Joint Genome Institute (JGI-PGF)"/>
            <person name="Goker M."/>
            <person name="Cleland D."/>
            <person name="Saunders E."/>
            <person name="Lapidus A."/>
            <person name="Nolan M."/>
            <person name="Lucas S."/>
            <person name="Hammon N."/>
            <person name="Deshpande S."/>
            <person name="Cheng J.F."/>
            <person name="Tapia R."/>
            <person name="Han C."/>
            <person name="Goodwin L."/>
            <person name="Pitluck S."/>
            <person name="Liolios K."/>
            <person name="Pagani I."/>
            <person name="Ivanova N."/>
            <person name="Mavromatis K."/>
            <person name="Pati A."/>
            <person name="Chen A."/>
            <person name="Palaniappan K."/>
            <person name="Land M."/>
            <person name="Hauser L."/>
            <person name="Chang Y.J."/>
            <person name="Jeffries C.D."/>
            <person name="Detter J.C."/>
            <person name="Beck B."/>
            <person name="Woyke T."/>
            <person name="Bristow J."/>
            <person name="Eisen J.A."/>
            <person name="Markowitz V."/>
            <person name="Hugenholtz P."/>
            <person name="Kyrpides N.C."/>
            <person name="Klenk H.P."/>
        </authorList>
    </citation>
    <scope>NUCLEOTIDE SEQUENCE [LARGE SCALE GENOMIC DNA]</scope>
    <source>
        <strain evidence="2">ATCC 43644 / DSM 9630 / IS1B</strain>
    </source>
</reference>
<proteinExistence type="predicted"/>
<dbReference type="Proteomes" id="UP000008631">
    <property type="component" value="Chromosome"/>
</dbReference>
<protein>
    <recommendedName>
        <fullName evidence="3">Neutral/alkaline non-lysosomal ceramidase N-terminal domain-containing protein</fullName>
    </recommendedName>
</protein>
<keyword evidence="2" id="KW-1185">Reference proteome</keyword>
<reference key="1">
    <citation type="submission" date="2010-11" db="EMBL/GenBank/DDBJ databases">
        <title>The complete sequence of chromosome of Isophaera pallida ATCC 43644.</title>
        <authorList>
            <consortium name="US DOE Joint Genome Institute (JGI-PGF)"/>
            <person name="Lucas S."/>
            <person name="Copeland A."/>
            <person name="Lapidus A."/>
            <person name="Bruce D."/>
            <person name="Goodwin L."/>
            <person name="Pitluck S."/>
            <person name="Kyrpides N."/>
            <person name="Mavromatis K."/>
            <person name="Pagani I."/>
            <person name="Ivanova N."/>
            <person name="Saunders E."/>
            <person name="Brettin T."/>
            <person name="Detter J.C."/>
            <person name="Han C."/>
            <person name="Tapia R."/>
            <person name="Land M."/>
            <person name="Hauser L."/>
            <person name="Markowitz V."/>
            <person name="Cheng J.-F."/>
            <person name="Hugenholtz P."/>
            <person name="Woyke T."/>
            <person name="Wu D."/>
            <person name="Eisen J.A."/>
        </authorList>
    </citation>
    <scope>NUCLEOTIDE SEQUENCE</scope>
    <source>
        <strain>ATCC 43644</strain>
    </source>
</reference>
<evidence type="ECO:0000313" key="1">
    <source>
        <dbReference type="EMBL" id="ADV63879.1"/>
    </source>
</evidence>
<dbReference type="EMBL" id="CP002353">
    <property type="protein sequence ID" value="ADV63879.1"/>
    <property type="molecule type" value="Genomic_DNA"/>
</dbReference>
<accession>E8R5X7</accession>
<evidence type="ECO:0000313" key="2">
    <source>
        <dbReference type="Proteomes" id="UP000008631"/>
    </source>
</evidence>
<evidence type="ECO:0008006" key="3">
    <source>
        <dbReference type="Google" id="ProtNLM"/>
    </source>
</evidence>
<gene>
    <name evidence="1" type="ordered locus">Isop_3317</name>
</gene>
<organism evidence="1 2">
    <name type="scientific">Isosphaera pallida (strain ATCC 43644 / DSM 9630 / IS1B)</name>
    <dbReference type="NCBI Taxonomy" id="575540"/>
    <lineage>
        <taxon>Bacteria</taxon>
        <taxon>Pseudomonadati</taxon>
        <taxon>Planctomycetota</taxon>
        <taxon>Planctomycetia</taxon>
        <taxon>Isosphaerales</taxon>
        <taxon>Isosphaeraceae</taxon>
        <taxon>Isosphaera</taxon>
    </lineage>
</organism>
<dbReference type="KEGG" id="ipa:Isop_3317"/>
<dbReference type="RefSeq" id="WP_013566167.1">
    <property type="nucleotide sequence ID" value="NC_014962.1"/>
</dbReference>
<dbReference type="eggNOG" id="COG3356">
    <property type="taxonomic scope" value="Bacteria"/>
</dbReference>
<dbReference type="STRING" id="575540.Isop_3317"/>
<sequence>MRSPRGWNRSVRRLGWSGGLVLVLAIARSEPAFAHRQPPDPASDGITLRAGAATLDITPPLGTSINGHMNDRRGTLLHDPLQVRAVTLEAASPNAAAPQVNRVALVTVDTCLLSNGIVEAVRDRLARDAGFPPEALVISATHTHSGGTLAPAFQSQPDPSYVAFVSQRIGDAVLIAYSRLTPARIGWGVGTNNRQVFNRRFFMKPGVELVDPFGKPERVKMNPGVGSTQVERPAGPVDPEVAVLRIDAVTPDQTARPLAVYANYPLHYVGDVPGNAFSADYFGAFAARLSRLLQADDPADHPPFVALLSNGASGDINNIDVMGRVRPLEEQRRPQPPFTQIRRVADDLAQEVRATWENIETTRTPRLAALSDTLTLGVRKPNPDEVERARRLVQPARDQGRPLKTLEEIYAGETLDLTTYPDQVEVTVSAVRVGDGVLVAIPGEPFVEIGLAIKKRSPFKSTVIVGLANGYYGYLPTKSDFELGGYETWRAKSSYLEPGAAAKIQDAVDRLLQRLHSDG</sequence>
<dbReference type="HOGENOM" id="CLU_030011_5_0_0"/>
<dbReference type="InParanoid" id="E8R5X7"/>